<dbReference type="Proteomes" id="UP001227192">
    <property type="component" value="Unassembled WGS sequence"/>
</dbReference>
<reference evidence="2" key="2">
    <citation type="journal article" date="2016" name="Fungal Biol.">
        <title>Ochratoxin A production by Penicillium thymicola.</title>
        <authorList>
            <person name="Nguyen H.D.T."/>
            <person name="McMullin D.R."/>
            <person name="Ponomareva E."/>
            <person name="Riley R."/>
            <person name="Pomraning K.R."/>
            <person name="Baker S.E."/>
            <person name="Seifert K.A."/>
        </authorList>
    </citation>
    <scope>NUCLEOTIDE SEQUENCE</scope>
    <source>
        <strain evidence="2">DAOM 180753</strain>
    </source>
</reference>
<sequence>MSQFNQNGCDYDSEGLPPSVRRVERERLRLSVDVSEYLLFFIDERTFQNDFVNPDTDLHDIRGIRCTFNPQTNALIAKMVTQEHEQVTDALNDEIKIALDPMGLRRATFSYRSVNIDVGGRSKQPDWAIGPGQPPPGTQKRPTVVAEVAISQTRRTLQQDIELWLNPSRGNVNIAIAIKANRTRPLITIDKYEWDHTNGQAQLSQHIEVRENDKGDKVSVSGAPLRIPFDLLFLRPP</sequence>
<proteinExistence type="predicted"/>
<evidence type="ECO:0000256" key="1">
    <source>
        <dbReference type="SAM" id="MobiDB-lite"/>
    </source>
</evidence>
<accession>A0AAI9T7Z2</accession>
<comment type="caution">
    <text evidence="2">The sequence shown here is derived from an EMBL/GenBank/DDBJ whole genome shotgun (WGS) entry which is preliminary data.</text>
</comment>
<organism evidence="2 3">
    <name type="scientific">Penicillium thymicola</name>
    <dbReference type="NCBI Taxonomy" id="293382"/>
    <lineage>
        <taxon>Eukaryota</taxon>
        <taxon>Fungi</taxon>
        <taxon>Dikarya</taxon>
        <taxon>Ascomycota</taxon>
        <taxon>Pezizomycotina</taxon>
        <taxon>Eurotiomycetes</taxon>
        <taxon>Eurotiomycetidae</taxon>
        <taxon>Eurotiales</taxon>
        <taxon>Aspergillaceae</taxon>
        <taxon>Penicillium</taxon>
    </lineage>
</organism>
<name>A0AAI9T7Z2_PENTH</name>
<evidence type="ECO:0000313" key="3">
    <source>
        <dbReference type="Proteomes" id="UP001227192"/>
    </source>
</evidence>
<protein>
    <submittedName>
        <fullName evidence="2">Uncharacterized protein</fullName>
    </submittedName>
</protein>
<dbReference type="EMBL" id="LACB01000557">
    <property type="protein sequence ID" value="KAJ9482461.1"/>
    <property type="molecule type" value="Genomic_DNA"/>
</dbReference>
<dbReference type="AlphaFoldDB" id="A0AAI9T7Z2"/>
<keyword evidence="3" id="KW-1185">Reference proteome</keyword>
<feature type="region of interest" description="Disordered" evidence="1">
    <location>
        <begin position="122"/>
        <end position="141"/>
    </location>
</feature>
<evidence type="ECO:0000313" key="2">
    <source>
        <dbReference type="EMBL" id="KAJ9482461.1"/>
    </source>
</evidence>
<reference evidence="2" key="1">
    <citation type="submission" date="2015-06" db="EMBL/GenBank/DDBJ databases">
        <authorList>
            <person name="Nguyen H."/>
        </authorList>
    </citation>
    <scope>NUCLEOTIDE SEQUENCE</scope>
    <source>
        <strain evidence="2">DAOM 180753</strain>
    </source>
</reference>
<gene>
    <name evidence="2" type="ORF">VN97_g10971</name>
</gene>